<accession>A0A814J7Z9</accession>
<evidence type="ECO:0000313" key="4">
    <source>
        <dbReference type="Proteomes" id="UP000663870"/>
    </source>
</evidence>
<feature type="domain" description="UBC core" evidence="1">
    <location>
        <begin position="1"/>
        <end position="96"/>
    </location>
</feature>
<dbReference type="InterPro" id="IPR016135">
    <property type="entry name" value="UBQ-conjugating_enzyme/RWD"/>
</dbReference>
<reference evidence="3" key="1">
    <citation type="submission" date="2021-02" db="EMBL/GenBank/DDBJ databases">
        <authorList>
            <person name="Nowell W R."/>
        </authorList>
    </citation>
    <scope>NUCLEOTIDE SEQUENCE</scope>
</reference>
<evidence type="ECO:0000259" key="1">
    <source>
        <dbReference type="PROSITE" id="PS50127"/>
    </source>
</evidence>
<comment type="caution">
    <text evidence="3">The sequence shown here is derived from an EMBL/GenBank/DDBJ whole genome shotgun (WGS) entry which is preliminary data.</text>
</comment>
<name>A0A814J7Z9_9BILA</name>
<evidence type="ECO:0000313" key="2">
    <source>
        <dbReference type="EMBL" id="CAF0970156.1"/>
    </source>
</evidence>
<sequence length="96" mass="11272">MTHWIGYIDGPEETPFAGGRFHLNINFPAEFPFKPPHIRFITSIYHPNISIEADPNVEHGLNRDALKLCQTDKQKYEDIAIEWTRKHADNRQSLKW</sequence>
<dbReference type="Pfam" id="PF00179">
    <property type="entry name" value="UQ_con"/>
    <property type="match status" value="1"/>
</dbReference>
<dbReference type="EMBL" id="CAJNOL010000373">
    <property type="protein sequence ID" value="CAF1034418.1"/>
    <property type="molecule type" value="Genomic_DNA"/>
</dbReference>
<dbReference type="Proteomes" id="UP000663870">
    <property type="component" value="Unassembled WGS sequence"/>
</dbReference>
<dbReference type="EMBL" id="CAJNOH010000254">
    <property type="protein sequence ID" value="CAF0970156.1"/>
    <property type="molecule type" value="Genomic_DNA"/>
</dbReference>
<dbReference type="Gene3D" id="3.10.110.10">
    <property type="entry name" value="Ubiquitin Conjugating Enzyme"/>
    <property type="match status" value="2"/>
</dbReference>
<dbReference type="SMART" id="SM00212">
    <property type="entry name" value="UBCc"/>
    <property type="match status" value="1"/>
</dbReference>
<gene>
    <name evidence="3" type="ORF">JXQ802_LOCUS15814</name>
    <name evidence="2" type="ORF">PYM288_LOCUS13067</name>
</gene>
<dbReference type="SUPFAM" id="SSF54495">
    <property type="entry name" value="UBC-like"/>
    <property type="match status" value="1"/>
</dbReference>
<proteinExistence type="predicted"/>
<keyword evidence="4" id="KW-1185">Reference proteome</keyword>
<dbReference type="InterPro" id="IPR000608">
    <property type="entry name" value="UBC"/>
</dbReference>
<dbReference type="PANTHER" id="PTHR24068">
    <property type="entry name" value="UBIQUITIN-CONJUGATING ENZYME E2"/>
    <property type="match status" value="1"/>
</dbReference>
<protein>
    <recommendedName>
        <fullName evidence="1">UBC core domain-containing protein</fullName>
    </recommendedName>
</protein>
<dbReference type="PROSITE" id="PS50127">
    <property type="entry name" value="UBC_2"/>
    <property type="match status" value="1"/>
</dbReference>
<dbReference type="AlphaFoldDB" id="A0A814J7Z9"/>
<organism evidence="3 4">
    <name type="scientific">Rotaria sordida</name>
    <dbReference type="NCBI Taxonomy" id="392033"/>
    <lineage>
        <taxon>Eukaryota</taxon>
        <taxon>Metazoa</taxon>
        <taxon>Spiralia</taxon>
        <taxon>Gnathifera</taxon>
        <taxon>Rotifera</taxon>
        <taxon>Eurotatoria</taxon>
        <taxon>Bdelloidea</taxon>
        <taxon>Philodinida</taxon>
        <taxon>Philodinidae</taxon>
        <taxon>Rotaria</taxon>
    </lineage>
</organism>
<dbReference type="Proteomes" id="UP000663854">
    <property type="component" value="Unassembled WGS sequence"/>
</dbReference>
<evidence type="ECO:0000313" key="3">
    <source>
        <dbReference type="EMBL" id="CAF1034418.1"/>
    </source>
</evidence>